<dbReference type="Proteomes" id="UP000178943">
    <property type="component" value="Unassembled WGS sequence"/>
</dbReference>
<keyword evidence="1" id="KW-0732">Signal</keyword>
<comment type="caution">
    <text evidence="2">The sequence shown here is derived from an EMBL/GenBank/DDBJ whole genome shotgun (WGS) entry which is preliminary data.</text>
</comment>
<accession>A0A1F5VNV8</accession>
<evidence type="ECO:0000313" key="2">
    <source>
        <dbReference type="EMBL" id="OGF65087.1"/>
    </source>
</evidence>
<evidence type="ECO:0008006" key="4">
    <source>
        <dbReference type="Google" id="ProtNLM"/>
    </source>
</evidence>
<sequence length="95" mass="10414">MTFRERCSYLTGLLLVRISFLQAIDTKAQQSWAHVFGNSGNDTAYSIKQTSDGGYIAAGFAESFGSLGSIWVLKLDTYGAIQWQKTYGGSNIDFA</sequence>
<reference evidence="2 3" key="1">
    <citation type="journal article" date="2016" name="Nat. Commun.">
        <title>Thousands of microbial genomes shed light on interconnected biogeochemical processes in an aquifer system.</title>
        <authorList>
            <person name="Anantharaman K."/>
            <person name="Brown C.T."/>
            <person name="Hug L.A."/>
            <person name="Sharon I."/>
            <person name="Castelle C.J."/>
            <person name="Probst A.J."/>
            <person name="Thomas B.C."/>
            <person name="Singh A."/>
            <person name="Wilkins M.J."/>
            <person name="Karaoz U."/>
            <person name="Brodie E.L."/>
            <person name="Williams K.H."/>
            <person name="Hubbard S.S."/>
            <person name="Banfield J.F."/>
        </authorList>
    </citation>
    <scope>NUCLEOTIDE SEQUENCE [LARGE SCALE GENOMIC DNA]</scope>
</reference>
<feature type="chain" id="PRO_5009522039" description="Bulb-type lectin domain-containing protein" evidence="1">
    <location>
        <begin position="24"/>
        <end position="95"/>
    </location>
</feature>
<dbReference type="EMBL" id="MFGW01000119">
    <property type="protein sequence ID" value="OGF65087.1"/>
    <property type="molecule type" value="Genomic_DNA"/>
</dbReference>
<gene>
    <name evidence="2" type="ORF">A2Y62_19940</name>
</gene>
<proteinExistence type="predicted"/>
<evidence type="ECO:0000256" key="1">
    <source>
        <dbReference type="SAM" id="SignalP"/>
    </source>
</evidence>
<protein>
    <recommendedName>
        <fullName evidence="4">Bulb-type lectin domain-containing protein</fullName>
    </recommendedName>
</protein>
<dbReference type="PANTHER" id="PTHR42754">
    <property type="entry name" value="ENDOGLUCANASE"/>
    <property type="match status" value="1"/>
</dbReference>
<feature type="signal peptide" evidence="1">
    <location>
        <begin position="1"/>
        <end position="23"/>
    </location>
</feature>
<name>A0A1F5VNV8_9BACT</name>
<dbReference type="AlphaFoldDB" id="A0A1F5VNV8"/>
<dbReference type="PANTHER" id="PTHR42754:SF1">
    <property type="entry name" value="LIPOPROTEIN"/>
    <property type="match status" value="1"/>
</dbReference>
<organism evidence="2 3">
    <name type="scientific">Candidatus Fischerbacteria bacterium RBG_13_37_8</name>
    <dbReference type="NCBI Taxonomy" id="1817863"/>
    <lineage>
        <taxon>Bacteria</taxon>
        <taxon>Candidatus Fischeribacteriota</taxon>
    </lineage>
</organism>
<evidence type="ECO:0000313" key="3">
    <source>
        <dbReference type="Proteomes" id="UP000178943"/>
    </source>
</evidence>
<dbReference type="STRING" id="1817863.A2Y62_19940"/>